<gene>
    <name evidence="1" type="ORF">HYY65_14755</name>
</gene>
<organism evidence="1 2">
    <name type="scientific">Tectimicrobiota bacterium</name>
    <dbReference type="NCBI Taxonomy" id="2528274"/>
    <lineage>
        <taxon>Bacteria</taxon>
        <taxon>Pseudomonadati</taxon>
        <taxon>Nitrospinota/Tectimicrobiota group</taxon>
        <taxon>Candidatus Tectimicrobiota</taxon>
    </lineage>
</organism>
<name>A0A932M2A0_UNCTE</name>
<keyword evidence="1" id="KW-0503">Monooxygenase</keyword>
<evidence type="ECO:0000313" key="1">
    <source>
        <dbReference type="EMBL" id="MBI3016284.1"/>
    </source>
</evidence>
<evidence type="ECO:0000313" key="2">
    <source>
        <dbReference type="Proteomes" id="UP000741360"/>
    </source>
</evidence>
<dbReference type="Proteomes" id="UP000741360">
    <property type="component" value="Unassembled WGS sequence"/>
</dbReference>
<dbReference type="EMBL" id="JACPSX010000284">
    <property type="protein sequence ID" value="MBI3016284.1"/>
    <property type="molecule type" value="Genomic_DNA"/>
</dbReference>
<comment type="caution">
    <text evidence="1">The sequence shown here is derived from an EMBL/GenBank/DDBJ whole genome shotgun (WGS) entry which is preliminary data.</text>
</comment>
<dbReference type="GO" id="GO:0004497">
    <property type="term" value="F:monooxygenase activity"/>
    <property type="evidence" value="ECO:0007669"/>
    <property type="project" value="UniProtKB-KW"/>
</dbReference>
<dbReference type="InterPro" id="IPR011008">
    <property type="entry name" value="Dimeric_a/b-barrel"/>
</dbReference>
<dbReference type="Gene3D" id="3.30.70.100">
    <property type="match status" value="1"/>
</dbReference>
<proteinExistence type="predicted"/>
<dbReference type="AlphaFoldDB" id="A0A932M2A0"/>
<protein>
    <submittedName>
        <fullName evidence="1">Antibiotic biosynthesis monooxygenase</fullName>
    </submittedName>
</protein>
<sequence>MFIALTRYEGNPDQPIDEQRLNAIQEAAAEIEGWLGSMVFRSTTDPKKMMRITMWESLEVRDRFHASESGRRLGLGEGPQREYYELVRETRPRKK</sequence>
<accession>A0A932M2A0</accession>
<keyword evidence="1" id="KW-0560">Oxidoreductase</keyword>
<dbReference type="SUPFAM" id="SSF54909">
    <property type="entry name" value="Dimeric alpha+beta barrel"/>
    <property type="match status" value="1"/>
</dbReference>
<reference evidence="1" key="1">
    <citation type="submission" date="2020-07" db="EMBL/GenBank/DDBJ databases">
        <title>Huge and variable diversity of episymbiotic CPR bacteria and DPANN archaea in groundwater ecosystems.</title>
        <authorList>
            <person name="He C.Y."/>
            <person name="Keren R."/>
            <person name="Whittaker M."/>
            <person name="Farag I.F."/>
            <person name="Doudna J."/>
            <person name="Cate J.H.D."/>
            <person name="Banfield J.F."/>
        </authorList>
    </citation>
    <scope>NUCLEOTIDE SEQUENCE</scope>
    <source>
        <strain evidence="1">NC_groundwater_717_Ag_S-0.2um_59_8</strain>
    </source>
</reference>